<evidence type="ECO:0000313" key="1">
    <source>
        <dbReference type="EMBL" id="PMM42940.1"/>
    </source>
</evidence>
<comment type="caution">
    <text evidence="1">The sequence shown here is derived from an EMBL/GenBank/DDBJ whole genome shotgun (WGS) entry which is preliminary data.</text>
</comment>
<dbReference type="Proteomes" id="UP000235533">
    <property type="component" value="Unassembled WGS sequence"/>
</dbReference>
<proteinExistence type="predicted"/>
<sequence length="248" mass="27835">MRFLRLPFTDPRTVARDIPGISEILFPGLVPGIVAGLNQTWLELENIEAVSEVELSKMSLSPAMLYEIACARAEFLLRGEGLIEGDYLDVALKRQSRFFDAKTPSQLTDKDRGLIQLVASNLVLGLGELAKGKEITISPPIAGLEWISSSQGDFCFADCLVEVKCTNKNFSAGDYRQTLLYWLLNFTYSLSNPDMQPWKFGIIFNPRKNKYVQFNFEELHRLVAGGRNVIETVELLQNTILSARAKLI</sequence>
<organism evidence="1 2">
    <name type="scientific">Vibrio splendidus</name>
    <dbReference type="NCBI Taxonomy" id="29497"/>
    <lineage>
        <taxon>Bacteria</taxon>
        <taxon>Pseudomonadati</taxon>
        <taxon>Pseudomonadota</taxon>
        <taxon>Gammaproteobacteria</taxon>
        <taxon>Vibrionales</taxon>
        <taxon>Vibrionaceae</taxon>
        <taxon>Vibrio</taxon>
    </lineage>
</organism>
<reference evidence="2" key="1">
    <citation type="submission" date="2016-07" db="EMBL/GenBank/DDBJ databases">
        <title>Nontailed viruses are major unrecognized killers of bacteria in the ocean.</title>
        <authorList>
            <person name="Kauffman K."/>
            <person name="Hussain F."/>
            <person name="Yang J."/>
            <person name="Arevalo P."/>
            <person name="Brown J."/>
            <person name="Cutler M."/>
            <person name="Kelly L."/>
            <person name="Polz M.F."/>
        </authorList>
    </citation>
    <scope>NUCLEOTIDE SEQUENCE [LARGE SCALE GENOMIC DNA]</scope>
    <source>
        <strain evidence="2">10N.261.48.B5</strain>
    </source>
</reference>
<evidence type="ECO:0000313" key="2">
    <source>
        <dbReference type="Proteomes" id="UP000235533"/>
    </source>
</evidence>
<protein>
    <submittedName>
        <fullName evidence="1">Uncharacterized protein</fullName>
    </submittedName>
</protein>
<dbReference type="AlphaFoldDB" id="A0A2N7JMI8"/>
<dbReference type="EMBL" id="MCZF01000266">
    <property type="protein sequence ID" value="PMM42940.1"/>
    <property type="molecule type" value="Genomic_DNA"/>
</dbReference>
<accession>A0A2N7JMI8</accession>
<name>A0A2N7JMI8_VIBSP</name>
<gene>
    <name evidence="1" type="ORF">BCT54_07070</name>
</gene>